<evidence type="ECO:0000313" key="7">
    <source>
        <dbReference type="EMBL" id="MBP3954696.1"/>
    </source>
</evidence>
<evidence type="ECO:0000256" key="5">
    <source>
        <dbReference type="PROSITE-ProRule" id="PRU10141"/>
    </source>
</evidence>
<organism evidence="7 8">
    <name type="scientific">Gemmata palustris</name>
    <dbReference type="NCBI Taxonomy" id="2822762"/>
    <lineage>
        <taxon>Bacteria</taxon>
        <taxon>Pseudomonadati</taxon>
        <taxon>Planctomycetota</taxon>
        <taxon>Planctomycetia</taxon>
        <taxon>Gemmatales</taxon>
        <taxon>Gemmataceae</taxon>
        <taxon>Gemmata</taxon>
    </lineage>
</organism>
<dbReference type="RefSeq" id="WP_210652815.1">
    <property type="nucleotide sequence ID" value="NZ_JAGKQQ010000001.1"/>
</dbReference>
<dbReference type="Gene3D" id="3.30.200.20">
    <property type="entry name" value="Phosphorylase Kinase, domain 1"/>
    <property type="match status" value="1"/>
</dbReference>
<feature type="binding site" evidence="5">
    <location>
        <position position="40"/>
    </location>
    <ligand>
        <name>ATP</name>
        <dbReference type="ChEBI" id="CHEBI:30616"/>
    </ligand>
</feature>
<evidence type="ECO:0000256" key="2">
    <source>
        <dbReference type="ARBA" id="ARBA00022741"/>
    </source>
</evidence>
<dbReference type="CDD" id="cd14014">
    <property type="entry name" value="STKc_PknB_like"/>
    <property type="match status" value="1"/>
</dbReference>
<dbReference type="Gene3D" id="1.10.510.10">
    <property type="entry name" value="Transferase(Phosphotransferase) domain 1"/>
    <property type="match status" value="1"/>
</dbReference>
<keyword evidence="8" id="KW-1185">Reference proteome</keyword>
<dbReference type="PROSITE" id="PS50011">
    <property type="entry name" value="PROTEIN_KINASE_DOM"/>
    <property type="match status" value="1"/>
</dbReference>
<reference evidence="7 8" key="1">
    <citation type="submission" date="2021-04" db="EMBL/GenBank/DDBJ databases">
        <authorList>
            <person name="Ivanova A."/>
        </authorList>
    </citation>
    <scope>NUCLEOTIDE SEQUENCE [LARGE SCALE GENOMIC DNA]</scope>
    <source>
        <strain evidence="7 8">G18</strain>
    </source>
</reference>
<accession>A0ABS5BLX5</accession>
<keyword evidence="1" id="KW-0808">Transferase</keyword>
<name>A0ABS5BLX5_9BACT</name>
<evidence type="ECO:0000256" key="1">
    <source>
        <dbReference type="ARBA" id="ARBA00022679"/>
    </source>
</evidence>
<dbReference type="PANTHER" id="PTHR43289">
    <property type="entry name" value="MITOGEN-ACTIVATED PROTEIN KINASE KINASE KINASE 20-RELATED"/>
    <property type="match status" value="1"/>
</dbReference>
<protein>
    <submittedName>
        <fullName evidence="7">Serine/threonine protein kinase</fullName>
    </submittedName>
</protein>
<dbReference type="GO" id="GO:0004674">
    <property type="term" value="F:protein serine/threonine kinase activity"/>
    <property type="evidence" value="ECO:0007669"/>
    <property type="project" value="UniProtKB-KW"/>
</dbReference>
<dbReference type="InterPro" id="IPR011009">
    <property type="entry name" value="Kinase-like_dom_sf"/>
</dbReference>
<dbReference type="SUPFAM" id="SSF56112">
    <property type="entry name" value="Protein kinase-like (PK-like)"/>
    <property type="match status" value="1"/>
</dbReference>
<dbReference type="InterPro" id="IPR017441">
    <property type="entry name" value="Protein_kinase_ATP_BS"/>
</dbReference>
<keyword evidence="2 5" id="KW-0547">Nucleotide-binding</keyword>
<gene>
    <name evidence="7" type="ORF">J8F10_05285</name>
</gene>
<dbReference type="Proteomes" id="UP000676565">
    <property type="component" value="Unassembled WGS sequence"/>
</dbReference>
<evidence type="ECO:0000259" key="6">
    <source>
        <dbReference type="PROSITE" id="PS50011"/>
    </source>
</evidence>
<dbReference type="PANTHER" id="PTHR43289:SF6">
    <property type="entry name" value="SERINE_THREONINE-PROTEIN KINASE NEKL-3"/>
    <property type="match status" value="1"/>
</dbReference>
<comment type="caution">
    <text evidence="7">The sequence shown here is derived from an EMBL/GenBank/DDBJ whole genome shotgun (WGS) entry which is preliminary data.</text>
</comment>
<keyword evidence="7" id="KW-0723">Serine/threonine-protein kinase</keyword>
<dbReference type="PROSITE" id="PS00107">
    <property type="entry name" value="PROTEIN_KINASE_ATP"/>
    <property type="match status" value="1"/>
</dbReference>
<dbReference type="PROSITE" id="PS00108">
    <property type="entry name" value="PROTEIN_KINASE_ST"/>
    <property type="match status" value="1"/>
</dbReference>
<keyword evidence="3 7" id="KW-0418">Kinase</keyword>
<keyword evidence="4 5" id="KW-0067">ATP-binding</keyword>
<evidence type="ECO:0000313" key="8">
    <source>
        <dbReference type="Proteomes" id="UP000676565"/>
    </source>
</evidence>
<feature type="domain" description="Protein kinase" evidence="6">
    <location>
        <begin position="10"/>
        <end position="281"/>
    </location>
</feature>
<sequence length="451" mass="50203">MAGTTALGKYRLLNSLGSGSNAEVFLAQPLQHPDFRVVVKRIHDHVVTHPKFRQLFEAEVRSMANFNHPYAVQLLEAAVDDPIGPCLVMEYVPGITLEDLLAKHRRLPPERVGRLLACFCQALQAAHDAGIVHRDLKPSNLMVLNADTERETLKVMDFGFAGFAAKPHIQLAELTGHGPIYAIGTPGYVSPEMVRGDRVDSRSDLYSVGVILYEMLTGRLPFNYDYQDKLLAAHIKESPPKFTKIGRGDVPPMVEAVVQLALCKYPNERQQSARELAMMFGQALGDDYWEAAMPEGWEPMAVAEDDGDAPPPAQVTRASIDPYHVTHEFEAFMPERLAAAKLRGFVEDFGGQVLTSEPGVIRMRLGVPNGYKEAKEGSGLLGWFAARRPSVPRGQEPIELELQMDKPDPGQPRLCVVAAFRPLKDYPPKDQNHWHERCDKLHMALRQYLGA</sequence>
<evidence type="ECO:0000256" key="4">
    <source>
        <dbReference type="ARBA" id="ARBA00022840"/>
    </source>
</evidence>
<dbReference type="Pfam" id="PF00069">
    <property type="entry name" value="Pkinase"/>
    <property type="match status" value="1"/>
</dbReference>
<evidence type="ECO:0000256" key="3">
    <source>
        <dbReference type="ARBA" id="ARBA00022777"/>
    </source>
</evidence>
<dbReference type="InterPro" id="IPR008271">
    <property type="entry name" value="Ser/Thr_kinase_AS"/>
</dbReference>
<dbReference type="EMBL" id="JAGKQQ010000001">
    <property type="protein sequence ID" value="MBP3954696.1"/>
    <property type="molecule type" value="Genomic_DNA"/>
</dbReference>
<dbReference type="SMART" id="SM00220">
    <property type="entry name" value="S_TKc"/>
    <property type="match status" value="1"/>
</dbReference>
<dbReference type="InterPro" id="IPR000719">
    <property type="entry name" value="Prot_kinase_dom"/>
</dbReference>
<proteinExistence type="predicted"/>